<protein>
    <submittedName>
        <fullName evidence="1">Uncharacterized protein</fullName>
    </submittedName>
</protein>
<dbReference type="STRING" id="1134406.ADN00_08490"/>
<dbReference type="RefSeq" id="WP_075062556.1">
    <property type="nucleotide sequence ID" value="NZ_LGCL01000021.1"/>
</dbReference>
<sequence length="108" mass="11895">MDMTNALEELEKARAARLAGFEGRARVCARRAAVWAIQTKYAASKPLYGLDLLHQVAQDSRMPEHIRARASHLVMSVNTAHELPPGVDLITDAQTIIQFLSQAEEPSA</sequence>
<evidence type="ECO:0000313" key="2">
    <source>
        <dbReference type="Proteomes" id="UP000050417"/>
    </source>
</evidence>
<dbReference type="AlphaFoldDB" id="A0A0P6XWU3"/>
<dbReference type="Proteomes" id="UP000050417">
    <property type="component" value="Unassembled WGS sequence"/>
</dbReference>
<name>A0A0P6XWU3_9CHLR</name>
<keyword evidence="2" id="KW-1185">Reference proteome</keyword>
<proteinExistence type="predicted"/>
<dbReference type="EMBL" id="LGCL01000021">
    <property type="protein sequence ID" value="KPL77899.1"/>
    <property type="molecule type" value="Genomic_DNA"/>
</dbReference>
<organism evidence="1 2">
    <name type="scientific">Ornatilinea apprima</name>
    <dbReference type="NCBI Taxonomy" id="1134406"/>
    <lineage>
        <taxon>Bacteria</taxon>
        <taxon>Bacillati</taxon>
        <taxon>Chloroflexota</taxon>
        <taxon>Anaerolineae</taxon>
        <taxon>Anaerolineales</taxon>
        <taxon>Anaerolineaceae</taxon>
        <taxon>Ornatilinea</taxon>
    </lineage>
</organism>
<comment type="caution">
    <text evidence="1">The sequence shown here is derived from an EMBL/GenBank/DDBJ whole genome shotgun (WGS) entry which is preliminary data.</text>
</comment>
<reference evidence="1 2" key="1">
    <citation type="submission" date="2015-07" db="EMBL/GenBank/DDBJ databases">
        <title>Genome sequence of Ornatilinea apprima DSM 23815.</title>
        <authorList>
            <person name="Hemp J."/>
            <person name="Ward L.M."/>
            <person name="Pace L.A."/>
            <person name="Fischer W.W."/>
        </authorList>
    </citation>
    <scope>NUCLEOTIDE SEQUENCE [LARGE SCALE GENOMIC DNA]</scope>
    <source>
        <strain evidence="1 2">P3M-1</strain>
    </source>
</reference>
<gene>
    <name evidence="1" type="ORF">ADN00_08490</name>
</gene>
<accession>A0A0P6XWU3</accession>
<evidence type="ECO:0000313" key="1">
    <source>
        <dbReference type="EMBL" id="KPL77899.1"/>
    </source>
</evidence>